<dbReference type="GO" id="GO:0043565">
    <property type="term" value="F:sequence-specific DNA binding"/>
    <property type="evidence" value="ECO:0007669"/>
    <property type="project" value="InterPro"/>
</dbReference>
<dbReference type="InterPro" id="IPR009057">
    <property type="entry name" value="Homeodomain-like_sf"/>
</dbReference>
<evidence type="ECO:0000256" key="1">
    <source>
        <dbReference type="ARBA" id="ARBA00023015"/>
    </source>
</evidence>
<dbReference type="InterPro" id="IPR053142">
    <property type="entry name" value="PchR_regulatory_protein"/>
</dbReference>
<dbReference type="AlphaFoldDB" id="A0A7X8SK18"/>
<comment type="caution">
    <text evidence="5">The sequence shown here is derived from an EMBL/GenBank/DDBJ whole genome shotgun (WGS) entry which is preliminary data.</text>
</comment>
<dbReference type="Pfam" id="PF12833">
    <property type="entry name" value="HTH_18"/>
    <property type="match status" value="1"/>
</dbReference>
<dbReference type="PROSITE" id="PS01124">
    <property type="entry name" value="HTH_ARAC_FAMILY_2"/>
    <property type="match status" value="1"/>
</dbReference>
<organism evidence="5 6">
    <name type="scientific">Flammeovirga agarivorans</name>
    <dbReference type="NCBI Taxonomy" id="2726742"/>
    <lineage>
        <taxon>Bacteria</taxon>
        <taxon>Pseudomonadati</taxon>
        <taxon>Bacteroidota</taxon>
        <taxon>Cytophagia</taxon>
        <taxon>Cytophagales</taxon>
        <taxon>Flammeovirgaceae</taxon>
        <taxon>Flammeovirga</taxon>
    </lineage>
</organism>
<feature type="domain" description="HTH araC/xylS-type" evidence="4">
    <location>
        <begin position="225"/>
        <end position="323"/>
    </location>
</feature>
<gene>
    <name evidence="5" type="ORF">HGP29_10515</name>
</gene>
<dbReference type="Gene3D" id="1.10.10.60">
    <property type="entry name" value="Homeodomain-like"/>
    <property type="match status" value="1"/>
</dbReference>
<keyword evidence="6" id="KW-1185">Reference proteome</keyword>
<proteinExistence type="predicted"/>
<dbReference type="PRINTS" id="PR00032">
    <property type="entry name" value="HTHARAC"/>
</dbReference>
<sequence length="329" mass="39098">MKHEEKVIDLAAHKQNVANFFKGEFIDENILQVDSEVASGFILFFQESEKVNMMCFNIQLNQDVSYYINLENSSYFNRAAYFFLNNAYICNLNDNNEQQVKYNGFLTANKEIALKGKAKKGDFLRHISMYYDEHLFDEIRNEEIKTYYKSKQEFLIYMDARDELQFFRKTLWRIFEYPEEVRNKIIRIKLQELKYIFLQRLVSLDVSKLDVKASGITTYQLTQLFMIRDRILNNLKEKPNVAELVTETGIHKTLLQNLFQETFGYTIYNFFTVNRLEQTRVALVDKMMSTSEIAFEFGYSDVQHFSSQFKKMYGTSPSAYYKQFNDPSE</sequence>
<dbReference type="GO" id="GO:0003700">
    <property type="term" value="F:DNA-binding transcription factor activity"/>
    <property type="evidence" value="ECO:0007669"/>
    <property type="project" value="InterPro"/>
</dbReference>
<keyword evidence="2" id="KW-0238">DNA-binding</keyword>
<evidence type="ECO:0000256" key="2">
    <source>
        <dbReference type="ARBA" id="ARBA00023125"/>
    </source>
</evidence>
<dbReference type="SMART" id="SM00342">
    <property type="entry name" value="HTH_ARAC"/>
    <property type="match status" value="1"/>
</dbReference>
<name>A0A7X8SK18_9BACT</name>
<dbReference type="Proteomes" id="UP000585050">
    <property type="component" value="Unassembled WGS sequence"/>
</dbReference>
<evidence type="ECO:0000313" key="5">
    <source>
        <dbReference type="EMBL" id="NLR91641.1"/>
    </source>
</evidence>
<evidence type="ECO:0000259" key="4">
    <source>
        <dbReference type="PROSITE" id="PS01124"/>
    </source>
</evidence>
<dbReference type="EMBL" id="JABAIL010000003">
    <property type="protein sequence ID" value="NLR91641.1"/>
    <property type="molecule type" value="Genomic_DNA"/>
</dbReference>
<dbReference type="InterPro" id="IPR020449">
    <property type="entry name" value="Tscrpt_reg_AraC-type_HTH"/>
</dbReference>
<keyword evidence="3" id="KW-0804">Transcription</keyword>
<dbReference type="SUPFAM" id="SSF46689">
    <property type="entry name" value="Homeodomain-like"/>
    <property type="match status" value="1"/>
</dbReference>
<dbReference type="PANTHER" id="PTHR47893">
    <property type="entry name" value="REGULATORY PROTEIN PCHR"/>
    <property type="match status" value="1"/>
</dbReference>
<protein>
    <submittedName>
        <fullName evidence="5">Helix-turn-helix transcriptional regulator</fullName>
    </submittedName>
</protein>
<evidence type="ECO:0000313" key="6">
    <source>
        <dbReference type="Proteomes" id="UP000585050"/>
    </source>
</evidence>
<dbReference type="RefSeq" id="WP_168882357.1">
    <property type="nucleotide sequence ID" value="NZ_JABAIL010000003.1"/>
</dbReference>
<evidence type="ECO:0000256" key="3">
    <source>
        <dbReference type="ARBA" id="ARBA00023163"/>
    </source>
</evidence>
<reference evidence="5 6" key="1">
    <citation type="submission" date="2020-04" db="EMBL/GenBank/DDBJ databases">
        <title>Flammeovirga sp. SR4, a novel species isolated from seawater.</title>
        <authorList>
            <person name="Wang X."/>
        </authorList>
    </citation>
    <scope>NUCLEOTIDE SEQUENCE [LARGE SCALE GENOMIC DNA]</scope>
    <source>
        <strain evidence="5 6">SR4</strain>
    </source>
</reference>
<accession>A0A7X8SK18</accession>
<dbReference type="PANTHER" id="PTHR47893:SF1">
    <property type="entry name" value="REGULATORY PROTEIN PCHR"/>
    <property type="match status" value="1"/>
</dbReference>
<keyword evidence="1" id="KW-0805">Transcription regulation</keyword>
<dbReference type="InterPro" id="IPR018060">
    <property type="entry name" value="HTH_AraC"/>
</dbReference>